<evidence type="ECO:0000256" key="1">
    <source>
        <dbReference type="SAM" id="MobiDB-lite"/>
    </source>
</evidence>
<keyword evidence="3" id="KW-1185">Reference proteome</keyword>
<feature type="compositionally biased region" description="Basic and acidic residues" evidence="1">
    <location>
        <begin position="1"/>
        <end position="10"/>
    </location>
</feature>
<evidence type="ECO:0000313" key="2">
    <source>
        <dbReference type="EMBL" id="RUP52124.1"/>
    </source>
</evidence>
<accession>A0A433DMN3</accession>
<gene>
    <name evidence="2" type="ORF">BC936DRAFT_140884</name>
</gene>
<dbReference type="EMBL" id="RBNI01000182">
    <property type="protein sequence ID" value="RUP52124.1"/>
    <property type="molecule type" value="Genomic_DNA"/>
</dbReference>
<organism evidence="2 3">
    <name type="scientific">Jimgerdemannia flammicorona</name>
    <dbReference type="NCBI Taxonomy" id="994334"/>
    <lineage>
        <taxon>Eukaryota</taxon>
        <taxon>Fungi</taxon>
        <taxon>Fungi incertae sedis</taxon>
        <taxon>Mucoromycota</taxon>
        <taxon>Mucoromycotina</taxon>
        <taxon>Endogonomycetes</taxon>
        <taxon>Endogonales</taxon>
        <taxon>Endogonaceae</taxon>
        <taxon>Jimgerdemannia</taxon>
    </lineage>
</organism>
<feature type="region of interest" description="Disordered" evidence="1">
    <location>
        <begin position="1"/>
        <end position="23"/>
    </location>
</feature>
<dbReference type="AlphaFoldDB" id="A0A433DMN3"/>
<feature type="non-terminal residue" evidence="2">
    <location>
        <position position="1"/>
    </location>
</feature>
<sequence>GTITIRKEVQKVQQESPSARAHPPISRTFLRLCPRSWLSPAITNALSTTLPSRSSGPRPRPRSSKPPPPPGRQVRCLWRRPKLSSVLPTREEAIGAVDLMVVSSLNPSASAIPAKRSSLPLYQIWDYFILSSPFRHNNIQERIRSRQFPAEESAETRLNMGVREMFCSIYVADKKCFAEVLFVRAILYLPLSDPAKPEFVLKSCLGRVLIPYNNDHISQGIKSV</sequence>
<protein>
    <submittedName>
        <fullName evidence="2">Uncharacterized protein</fullName>
    </submittedName>
</protein>
<evidence type="ECO:0000313" key="3">
    <source>
        <dbReference type="Proteomes" id="UP000268093"/>
    </source>
</evidence>
<name>A0A433DMN3_9FUNG</name>
<reference evidence="2 3" key="1">
    <citation type="journal article" date="2018" name="New Phytol.">
        <title>Phylogenomics of Endogonaceae and evolution of mycorrhizas within Mucoromycota.</title>
        <authorList>
            <person name="Chang Y."/>
            <person name="Desiro A."/>
            <person name="Na H."/>
            <person name="Sandor L."/>
            <person name="Lipzen A."/>
            <person name="Clum A."/>
            <person name="Barry K."/>
            <person name="Grigoriev I.V."/>
            <person name="Martin F.M."/>
            <person name="Stajich J.E."/>
            <person name="Smith M.E."/>
            <person name="Bonito G."/>
            <person name="Spatafora J.W."/>
        </authorList>
    </citation>
    <scope>NUCLEOTIDE SEQUENCE [LARGE SCALE GENOMIC DNA]</scope>
    <source>
        <strain evidence="2 3">GMNB39</strain>
    </source>
</reference>
<feature type="region of interest" description="Disordered" evidence="1">
    <location>
        <begin position="47"/>
        <end position="75"/>
    </location>
</feature>
<comment type="caution">
    <text evidence="2">The sequence shown here is derived from an EMBL/GenBank/DDBJ whole genome shotgun (WGS) entry which is preliminary data.</text>
</comment>
<dbReference type="Proteomes" id="UP000268093">
    <property type="component" value="Unassembled WGS sequence"/>
</dbReference>
<proteinExistence type="predicted"/>